<protein>
    <submittedName>
        <fullName evidence="3">Glycosyltransferase</fullName>
    </submittedName>
</protein>
<evidence type="ECO:0000259" key="2">
    <source>
        <dbReference type="Pfam" id="PF13439"/>
    </source>
</evidence>
<dbReference type="Pfam" id="PF00534">
    <property type="entry name" value="Glycos_transf_1"/>
    <property type="match status" value="1"/>
</dbReference>
<dbReference type="Proteomes" id="UP001288778">
    <property type="component" value="Unassembled WGS sequence"/>
</dbReference>
<organism evidence="3 4">
    <name type="scientific">Clostridium perfringens</name>
    <dbReference type="NCBI Taxonomy" id="1502"/>
    <lineage>
        <taxon>Bacteria</taxon>
        <taxon>Bacillati</taxon>
        <taxon>Bacillota</taxon>
        <taxon>Clostridia</taxon>
        <taxon>Eubacteriales</taxon>
        <taxon>Clostridiaceae</taxon>
        <taxon>Clostridium</taxon>
    </lineage>
</organism>
<reference evidence="3" key="1">
    <citation type="submission" date="2019-11" db="EMBL/GenBank/DDBJ databases">
        <title>Characterization of Clostridium perfringens isolates from swine manure treated agricultural soils.</title>
        <authorList>
            <person name="Wushke S.T."/>
        </authorList>
    </citation>
    <scope>NUCLEOTIDE SEQUENCE</scope>
    <source>
        <strain evidence="3">X94</strain>
    </source>
</reference>
<evidence type="ECO:0000313" key="4">
    <source>
        <dbReference type="Proteomes" id="UP001288778"/>
    </source>
</evidence>
<dbReference type="PANTHER" id="PTHR12526:SF627">
    <property type="entry name" value="D-RHAMNOSYLTRANSFERASE WBPZ"/>
    <property type="match status" value="1"/>
</dbReference>
<dbReference type="Pfam" id="PF13439">
    <property type="entry name" value="Glyco_transf_4"/>
    <property type="match status" value="1"/>
</dbReference>
<dbReference type="GO" id="GO:0016757">
    <property type="term" value="F:glycosyltransferase activity"/>
    <property type="evidence" value="ECO:0007669"/>
    <property type="project" value="InterPro"/>
</dbReference>
<dbReference type="AlphaFoldDB" id="A0AAW9HVX4"/>
<sequence>MKIRLVINMNIVLYTNSLDYGGASTFFLRLNSAFLHNNVNSNIIAFNNERGSNSTNLLKCSLRERIVYLRNKLKEKETDIIITNYGLETLMAKLATIGLNKKVKIISVVHVRSFMWIPESMSFIKKYIFKLLIKLSFKICDKCVAVSNDLQKEILEEGWINEEKIVTIYNPVIEDDFEMLPKVIKYKEEIHLAIIGWIWDIKNQEEAIKAMYELGDKRYKLHIIGGIKDQAYYEKLINMINEFKLDDQVFFEGIKTDIFKELEKIDILLLTSKTEALPTVIIEALACGVPVISRDCKVGPREILVNGEYGFLYDSLEELTQKIKELSMNNEKYKQLSFKSIKRAADFRFIESMKKYIFLIEIL</sequence>
<feature type="domain" description="Glycosyltransferase subfamily 4-like N-terminal" evidence="2">
    <location>
        <begin position="65"/>
        <end position="172"/>
    </location>
</feature>
<evidence type="ECO:0000313" key="3">
    <source>
        <dbReference type="EMBL" id="MDZ4909722.1"/>
    </source>
</evidence>
<evidence type="ECO:0000259" key="1">
    <source>
        <dbReference type="Pfam" id="PF00534"/>
    </source>
</evidence>
<comment type="caution">
    <text evidence="3">The sequence shown here is derived from an EMBL/GenBank/DDBJ whole genome shotgun (WGS) entry which is preliminary data.</text>
</comment>
<dbReference type="PANTHER" id="PTHR12526">
    <property type="entry name" value="GLYCOSYLTRANSFERASE"/>
    <property type="match status" value="1"/>
</dbReference>
<dbReference type="InterPro" id="IPR028098">
    <property type="entry name" value="Glyco_trans_4-like_N"/>
</dbReference>
<accession>A0AAW9HVX4</accession>
<name>A0AAW9HVX4_CLOPF</name>
<dbReference type="EMBL" id="WNUI01000035">
    <property type="protein sequence ID" value="MDZ4909722.1"/>
    <property type="molecule type" value="Genomic_DNA"/>
</dbReference>
<dbReference type="Gene3D" id="3.40.50.2000">
    <property type="entry name" value="Glycogen Phosphorylase B"/>
    <property type="match status" value="2"/>
</dbReference>
<dbReference type="SUPFAM" id="SSF53756">
    <property type="entry name" value="UDP-Glycosyltransferase/glycogen phosphorylase"/>
    <property type="match status" value="1"/>
</dbReference>
<dbReference type="CDD" id="cd03811">
    <property type="entry name" value="GT4_GT28_WabH-like"/>
    <property type="match status" value="1"/>
</dbReference>
<feature type="domain" description="Glycosyl transferase family 1" evidence="1">
    <location>
        <begin position="184"/>
        <end position="338"/>
    </location>
</feature>
<gene>
    <name evidence="3" type="ORF">GNF68_11685</name>
</gene>
<proteinExistence type="predicted"/>
<dbReference type="InterPro" id="IPR001296">
    <property type="entry name" value="Glyco_trans_1"/>
</dbReference>